<dbReference type="PANTHER" id="PTHR19848:SF8">
    <property type="entry name" value="F-BOX AND WD REPEAT DOMAIN CONTAINING 7"/>
    <property type="match status" value="1"/>
</dbReference>
<gene>
    <name evidence="4" type="ORF">K503DRAFT_695530</name>
</gene>
<reference evidence="4 5" key="1">
    <citation type="submission" date="2016-06" db="EMBL/GenBank/DDBJ databases">
        <title>Comparative genomics of the ectomycorrhizal sister species Rhizopogon vinicolor and Rhizopogon vesiculosus (Basidiomycota: Boletales) reveals a divergence of the mating type B locus.</title>
        <authorList>
            <consortium name="DOE Joint Genome Institute"/>
            <person name="Mujic A.B."/>
            <person name="Kuo A."/>
            <person name="Tritt A."/>
            <person name="Lipzen A."/>
            <person name="Chen C."/>
            <person name="Johnson J."/>
            <person name="Sharma A."/>
            <person name="Barry K."/>
            <person name="Grigoriev I.V."/>
            <person name="Spatafora J.W."/>
        </authorList>
    </citation>
    <scope>NUCLEOTIDE SEQUENCE [LARGE SCALE GENOMIC DNA]</scope>
    <source>
        <strain evidence="4 5">AM-OR11-026</strain>
    </source>
</reference>
<keyword evidence="1 3" id="KW-0853">WD repeat</keyword>
<accession>A0A1B7MUI4</accession>
<proteinExistence type="predicted"/>
<dbReference type="InterPro" id="IPR036322">
    <property type="entry name" value="WD40_repeat_dom_sf"/>
</dbReference>
<dbReference type="Gene3D" id="2.130.10.10">
    <property type="entry name" value="YVTN repeat-like/Quinoprotein amine dehydrogenase"/>
    <property type="match status" value="2"/>
</dbReference>
<dbReference type="SMART" id="SM00320">
    <property type="entry name" value="WD40"/>
    <property type="match status" value="3"/>
</dbReference>
<dbReference type="PROSITE" id="PS50082">
    <property type="entry name" value="WD_REPEATS_2"/>
    <property type="match status" value="3"/>
</dbReference>
<dbReference type="STRING" id="1314800.A0A1B7MUI4"/>
<feature type="repeat" description="WD" evidence="3">
    <location>
        <begin position="25"/>
        <end position="66"/>
    </location>
</feature>
<dbReference type="OrthoDB" id="538223at2759"/>
<dbReference type="InterPro" id="IPR015943">
    <property type="entry name" value="WD40/YVTN_repeat-like_dom_sf"/>
</dbReference>
<sequence length="221" mass="24503">KLISGLFGGSIRILDTATWEQIAVLEGHTKVLTAITLSHNNRLLASASRDDTARLWDLDTCTTSHQTMRGHTNWVRDAVHLPDGRQIITCSNDGSLRLWDLESSTQLGDDWRDEGEKAEVNTITLSPNGKSPRPRDVSGLRGLWGVETGKVISRWTGHASHVWSVCWSPDGERLVSGSLDGKSVGCYERRNFPGANRDWPGGVCRDLLARWNEDCDGRISQ</sequence>
<protein>
    <submittedName>
        <fullName evidence="4">WD40 repeat-like protein</fullName>
    </submittedName>
</protein>
<dbReference type="SUPFAM" id="SSF50978">
    <property type="entry name" value="WD40 repeat-like"/>
    <property type="match status" value="1"/>
</dbReference>
<dbReference type="EMBL" id="KV448433">
    <property type="protein sequence ID" value="OAX36217.1"/>
    <property type="molecule type" value="Genomic_DNA"/>
</dbReference>
<dbReference type="Pfam" id="PF00400">
    <property type="entry name" value="WD40"/>
    <property type="match status" value="3"/>
</dbReference>
<feature type="repeat" description="WD" evidence="3">
    <location>
        <begin position="155"/>
        <end position="181"/>
    </location>
</feature>
<name>A0A1B7MUI4_9AGAM</name>
<dbReference type="PROSITE" id="PS00678">
    <property type="entry name" value="WD_REPEATS_1"/>
    <property type="match status" value="2"/>
</dbReference>
<dbReference type="InterPro" id="IPR001680">
    <property type="entry name" value="WD40_rpt"/>
</dbReference>
<keyword evidence="2" id="KW-0677">Repeat</keyword>
<dbReference type="InParanoid" id="A0A1B7MUI4"/>
<evidence type="ECO:0000256" key="2">
    <source>
        <dbReference type="ARBA" id="ARBA00022737"/>
    </source>
</evidence>
<dbReference type="PROSITE" id="PS50294">
    <property type="entry name" value="WD_REPEATS_REGION"/>
    <property type="match status" value="2"/>
</dbReference>
<dbReference type="Proteomes" id="UP000092154">
    <property type="component" value="Unassembled WGS sequence"/>
</dbReference>
<dbReference type="PANTHER" id="PTHR19848">
    <property type="entry name" value="WD40 REPEAT PROTEIN"/>
    <property type="match status" value="1"/>
</dbReference>
<dbReference type="InterPro" id="IPR019775">
    <property type="entry name" value="WD40_repeat_CS"/>
</dbReference>
<feature type="non-terminal residue" evidence="4">
    <location>
        <position position="1"/>
    </location>
</feature>
<evidence type="ECO:0000256" key="1">
    <source>
        <dbReference type="ARBA" id="ARBA00022574"/>
    </source>
</evidence>
<evidence type="ECO:0000313" key="5">
    <source>
        <dbReference type="Proteomes" id="UP000092154"/>
    </source>
</evidence>
<feature type="repeat" description="WD" evidence="3">
    <location>
        <begin position="68"/>
        <end position="109"/>
    </location>
</feature>
<keyword evidence="5" id="KW-1185">Reference proteome</keyword>
<evidence type="ECO:0000313" key="4">
    <source>
        <dbReference type="EMBL" id="OAX36217.1"/>
    </source>
</evidence>
<organism evidence="4 5">
    <name type="scientific">Rhizopogon vinicolor AM-OR11-026</name>
    <dbReference type="NCBI Taxonomy" id="1314800"/>
    <lineage>
        <taxon>Eukaryota</taxon>
        <taxon>Fungi</taxon>
        <taxon>Dikarya</taxon>
        <taxon>Basidiomycota</taxon>
        <taxon>Agaricomycotina</taxon>
        <taxon>Agaricomycetes</taxon>
        <taxon>Agaricomycetidae</taxon>
        <taxon>Boletales</taxon>
        <taxon>Suillineae</taxon>
        <taxon>Rhizopogonaceae</taxon>
        <taxon>Rhizopogon</taxon>
    </lineage>
</organism>
<dbReference type="AlphaFoldDB" id="A0A1B7MUI4"/>
<evidence type="ECO:0000256" key="3">
    <source>
        <dbReference type="PROSITE-ProRule" id="PRU00221"/>
    </source>
</evidence>